<dbReference type="OrthoDB" id="286202at2"/>
<reference evidence="9 10" key="1">
    <citation type="submission" date="2014-03" db="EMBL/GenBank/DDBJ databases">
        <title>Draft Genome Sequences of Four Burkholderia Strains.</title>
        <authorList>
            <person name="Liu X.Y."/>
            <person name="Li C.X."/>
            <person name="Xu J.H."/>
        </authorList>
    </citation>
    <scope>NUCLEOTIDE SEQUENCE [LARGE SCALE GENOMIC DNA]</scope>
    <source>
        <strain evidence="9 10">R27</strain>
    </source>
</reference>
<dbReference type="PROSITE" id="PS51318">
    <property type="entry name" value="TAT"/>
    <property type="match status" value="1"/>
</dbReference>
<feature type="chain" id="PRO_5001663956" description="Putative aliphatic sulfonates-binding protein" evidence="7">
    <location>
        <begin position="36"/>
        <end position="329"/>
    </location>
</feature>
<name>A0A069P6T6_9BURK</name>
<gene>
    <name evidence="9" type="ORF">BG57_27560</name>
</gene>
<comment type="function">
    <text evidence="5">Part of a binding-protein-dependent transport system for aliphatic sulfonates. Putative binding protein.</text>
</comment>
<comment type="caution">
    <text evidence="9">The sequence shown here is derived from an EMBL/GenBank/DDBJ whole genome shotgun (WGS) entry which is preliminary data.</text>
</comment>
<evidence type="ECO:0000259" key="8">
    <source>
        <dbReference type="SMART" id="SM00062"/>
    </source>
</evidence>
<comment type="similarity">
    <text evidence="2">Belongs to the bacterial solute-binding protein SsuA/TauA family.</text>
</comment>
<dbReference type="SMART" id="SM00062">
    <property type="entry name" value="PBPb"/>
    <property type="match status" value="1"/>
</dbReference>
<evidence type="ECO:0000313" key="10">
    <source>
        <dbReference type="Proteomes" id="UP000027439"/>
    </source>
</evidence>
<organism evidence="9 10">
    <name type="scientific">Caballeronia grimmiae</name>
    <dbReference type="NCBI Taxonomy" id="1071679"/>
    <lineage>
        <taxon>Bacteria</taxon>
        <taxon>Pseudomonadati</taxon>
        <taxon>Pseudomonadota</taxon>
        <taxon>Betaproteobacteria</taxon>
        <taxon>Burkholderiales</taxon>
        <taxon>Burkholderiaceae</taxon>
        <taxon>Caballeronia</taxon>
    </lineage>
</organism>
<dbReference type="PANTHER" id="PTHR30024:SF42">
    <property type="entry name" value="ALIPHATIC SULFONATES-BINDING PROTEIN-RELATED"/>
    <property type="match status" value="1"/>
</dbReference>
<dbReference type="InterPro" id="IPR010067">
    <property type="entry name" value="ABC_SsuA_sub-bd"/>
</dbReference>
<keyword evidence="3" id="KW-0813">Transport</keyword>
<dbReference type="NCBIfam" id="TIGR01728">
    <property type="entry name" value="SsuA_fam"/>
    <property type="match status" value="1"/>
</dbReference>
<dbReference type="AlphaFoldDB" id="A0A069P6T6"/>
<dbReference type="PANTHER" id="PTHR30024">
    <property type="entry name" value="ALIPHATIC SULFONATES-BINDING PROTEIN-RELATED"/>
    <property type="match status" value="1"/>
</dbReference>
<dbReference type="FunFam" id="3.40.190.10:FF:000050">
    <property type="entry name" value="Sulfonate ABC transporter substrate-binding protein"/>
    <property type="match status" value="1"/>
</dbReference>
<protein>
    <recommendedName>
        <fullName evidence="6">Putative aliphatic sulfonates-binding protein</fullName>
    </recommendedName>
</protein>
<dbReference type="Proteomes" id="UP000027439">
    <property type="component" value="Unassembled WGS sequence"/>
</dbReference>
<evidence type="ECO:0000256" key="5">
    <source>
        <dbReference type="ARBA" id="ARBA00055538"/>
    </source>
</evidence>
<dbReference type="GO" id="GO:0042597">
    <property type="term" value="C:periplasmic space"/>
    <property type="evidence" value="ECO:0007669"/>
    <property type="project" value="UniProtKB-SubCell"/>
</dbReference>
<dbReference type="STRING" id="1071679.BG57_27560"/>
<accession>A0A069P6T6</accession>
<sequence>MSEPKKSTDRRAFLSFSSRTALATAMLAAAPASFAQQAAQGQSRVLRVGNQKGYLNLLKGRGTLEKRLAPLGVSVSWTEFSAGPVQLEALNVGSIDFGDVGEAPPIFAQAAGAPLTYVAATPTRARSEAVLVPAQSSIRTVADLKGKRVALNKGSNVHYFLVKLLQQHGLKYKDIELAFLPPADARAAFERGSIDAWVIWDPFFAAAQQTLNARIVADASGVVGNRAFYFSSQSYVAKNADVIRIVIEEIKAVDQWGKQNPDALASELARLWGLPKPVVDLAVSRQVFGTVAITREIIGEQQQIADTFLDLGLLPKHVDVARAAPPGLA</sequence>
<dbReference type="GO" id="GO:0042626">
    <property type="term" value="F:ATPase-coupled transmembrane transporter activity"/>
    <property type="evidence" value="ECO:0007669"/>
    <property type="project" value="InterPro"/>
</dbReference>
<dbReference type="RefSeq" id="WP_035962573.1">
    <property type="nucleotide sequence ID" value="NZ_BMEG01000007.1"/>
</dbReference>
<evidence type="ECO:0000256" key="6">
    <source>
        <dbReference type="ARBA" id="ARBA00070228"/>
    </source>
</evidence>
<evidence type="ECO:0000256" key="2">
    <source>
        <dbReference type="ARBA" id="ARBA00010742"/>
    </source>
</evidence>
<dbReference type="eggNOG" id="COG0715">
    <property type="taxonomic scope" value="Bacteria"/>
</dbReference>
<dbReference type="Pfam" id="PF09084">
    <property type="entry name" value="NMT1"/>
    <property type="match status" value="1"/>
</dbReference>
<dbReference type="Gene3D" id="3.40.190.10">
    <property type="entry name" value="Periplasmic binding protein-like II"/>
    <property type="match status" value="2"/>
</dbReference>
<dbReference type="SUPFAM" id="SSF53850">
    <property type="entry name" value="Periplasmic binding protein-like II"/>
    <property type="match status" value="1"/>
</dbReference>
<evidence type="ECO:0000256" key="1">
    <source>
        <dbReference type="ARBA" id="ARBA00004418"/>
    </source>
</evidence>
<dbReference type="InterPro" id="IPR015168">
    <property type="entry name" value="SsuA/THI5"/>
</dbReference>
<dbReference type="EMBL" id="JFHE01000006">
    <property type="protein sequence ID" value="KDR35604.1"/>
    <property type="molecule type" value="Genomic_DNA"/>
</dbReference>
<keyword evidence="4 7" id="KW-0732">Signal</keyword>
<dbReference type="InterPro" id="IPR001638">
    <property type="entry name" value="Solute-binding_3/MltF_N"/>
</dbReference>
<feature type="signal peptide" evidence="7">
    <location>
        <begin position="1"/>
        <end position="35"/>
    </location>
</feature>
<evidence type="ECO:0000256" key="7">
    <source>
        <dbReference type="SAM" id="SignalP"/>
    </source>
</evidence>
<comment type="subcellular location">
    <subcellularLocation>
        <location evidence="1">Periplasm</location>
    </subcellularLocation>
</comment>
<dbReference type="CDD" id="cd13557">
    <property type="entry name" value="PBP2_SsuA"/>
    <property type="match status" value="1"/>
</dbReference>
<evidence type="ECO:0000256" key="3">
    <source>
        <dbReference type="ARBA" id="ARBA00022448"/>
    </source>
</evidence>
<feature type="domain" description="Solute-binding protein family 3/N-terminal" evidence="8">
    <location>
        <begin position="45"/>
        <end position="260"/>
    </location>
</feature>
<evidence type="ECO:0000313" key="9">
    <source>
        <dbReference type="EMBL" id="KDR35604.1"/>
    </source>
</evidence>
<dbReference type="InterPro" id="IPR006311">
    <property type="entry name" value="TAT_signal"/>
</dbReference>
<proteinExistence type="inferred from homology"/>
<dbReference type="GO" id="GO:0016020">
    <property type="term" value="C:membrane"/>
    <property type="evidence" value="ECO:0007669"/>
    <property type="project" value="InterPro"/>
</dbReference>
<evidence type="ECO:0000256" key="4">
    <source>
        <dbReference type="ARBA" id="ARBA00022729"/>
    </source>
</evidence>